<reference evidence="2" key="1">
    <citation type="submission" date="2022-11" db="UniProtKB">
        <authorList>
            <consortium name="WormBaseParasite"/>
        </authorList>
    </citation>
    <scope>IDENTIFICATION</scope>
</reference>
<evidence type="ECO:0000313" key="1">
    <source>
        <dbReference type="Proteomes" id="UP000887580"/>
    </source>
</evidence>
<dbReference type="Proteomes" id="UP000887580">
    <property type="component" value="Unplaced"/>
</dbReference>
<evidence type="ECO:0000313" key="2">
    <source>
        <dbReference type="WBParaSite" id="PS1159_v2.g21836.t1"/>
    </source>
</evidence>
<name>A0AC35FZ92_9BILA</name>
<proteinExistence type="predicted"/>
<organism evidence="1 2">
    <name type="scientific">Panagrolaimus sp. PS1159</name>
    <dbReference type="NCBI Taxonomy" id="55785"/>
    <lineage>
        <taxon>Eukaryota</taxon>
        <taxon>Metazoa</taxon>
        <taxon>Ecdysozoa</taxon>
        <taxon>Nematoda</taxon>
        <taxon>Chromadorea</taxon>
        <taxon>Rhabditida</taxon>
        <taxon>Tylenchina</taxon>
        <taxon>Panagrolaimomorpha</taxon>
        <taxon>Panagrolaimoidea</taxon>
        <taxon>Panagrolaimidae</taxon>
        <taxon>Panagrolaimus</taxon>
    </lineage>
</organism>
<dbReference type="WBParaSite" id="PS1159_v2.g21836.t1">
    <property type="protein sequence ID" value="PS1159_v2.g21836.t1"/>
    <property type="gene ID" value="PS1159_v2.g21836"/>
</dbReference>
<sequence>MSEATNMEAIEQRVLDLQAKNKAQQQALDEEKKVFIERQVRIAQLKARISSQKDQLKQTKANIDASQKNYKDEFQKVKKASSELHEIAFEAVSRRLNAVKYLGNICERKTDGVKKTIEAIEATSLTKNLAELDEINYKRACIQVKIDETQKKIDTLSSTNILGRQGFSR</sequence>
<protein>
    <submittedName>
        <fullName evidence="2">Uncharacterized protein</fullName>
    </submittedName>
</protein>
<accession>A0AC35FZ92</accession>